<comment type="caution">
    <text evidence="1">The sequence shown here is derived from an EMBL/GenBank/DDBJ whole genome shotgun (WGS) entry which is preliminary data.</text>
</comment>
<dbReference type="EMBL" id="CM046508">
    <property type="protein sequence ID" value="KAI8666373.1"/>
    <property type="molecule type" value="Genomic_DNA"/>
</dbReference>
<dbReference type="Proteomes" id="UP001065298">
    <property type="component" value="Chromosome 6"/>
</dbReference>
<keyword evidence="2" id="KW-1185">Reference proteome</keyword>
<reference evidence="1" key="1">
    <citation type="submission" date="2022-06" db="EMBL/GenBank/DDBJ databases">
        <title>Fusarium solani species complex genomes reveal bases of compartmentalisation and animal pathogenesis.</title>
        <authorList>
            <person name="Tsai I.J."/>
        </authorList>
    </citation>
    <scope>NUCLEOTIDE SEQUENCE</scope>
    <source>
        <strain evidence="1">Fu6.1</strain>
    </source>
</reference>
<accession>A0ACC0QTJ7</accession>
<proteinExistence type="predicted"/>
<sequence>MPPMNLPWYTITVRLNLQDAVLPQPNYSFVMTSTMEDFEAAHSEISWKDLLPYMGIWTPDTAVVFENFENANFFGRLNTWRSAQEIGEAIEVTPWVDHSFCLFLDSTIFVFSATREDHSRHMNQVRRMLDGLWMGHDHFSCVCFAPTSIRAGFTIDPLGRAFIVTDVGAFISSNGLGNTHEEN</sequence>
<organism evidence="1 2">
    <name type="scientific">Fusarium keratoplasticum</name>
    <dbReference type="NCBI Taxonomy" id="1328300"/>
    <lineage>
        <taxon>Eukaryota</taxon>
        <taxon>Fungi</taxon>
        <taxon>Dikarya</taxon>
        <taxon>Ascomycota</taxon>
        <taxon>Pezizomycotina</taxon>
        <taxon>Sordariomycetes</taxon>
        <taxon>Hypocreomycetidae</taxon>
        <taxon>Hypocreales</taxon>
        <taxon>Nectriaceae</taxon>
        <taxon>Fusarium</taxon>
        <taxon>Fusarium solani species complex</taxon>
    </lineage>
</organism>
<name>A0ACC0QTJ7_9HYPO</name>
<protein>
    <submittedName>
        <fullName evidence="1">Uncharacterized protein</fullName>
    </submittedName>
</protein>
<evidence type="ECO:0000313" key="2">
    <source>
        <dbReference type="Proteomes" id="UP001065298"/>
    </source>
</evidence>
<gene>
    <name evidence="1" type="ORF">NCS57_00861800</name>
</gene>
<evidence type="ECO:0000313" key="1">
    <source>
        <dbReference type="EMBL" id="KAI8666373.1"/>
    </source>
</evidence>